<accession>A0ABN0W5A1</accession>
<evidence type="ECO:0000313" key="15">
    <source>
        <dbReference type="Proteomes" id="UP001500782"/>
    </source>
</evidence>
<feature type="transmembrane region" description="Helical" evidence="10">
    <location>
        <begin position="306"/>
        <end position="325"/>
    </location>
</feature>
<dbReference type="PANTHER" id="PTHR24421:SF10">
    <property type="entry name" value="NITRATE_NITRITE SENSOR PROTEIN NARQ"/>
    <property type="match status" value="1"/>
</dbReference>
<evidence type="ECO:0000256" key="1">
    <source>
        <dbReference type="ARBA" id="ARBA00000085"/>
    </source>
</evidence>
<keyword evidence="10" id="KW-0472">Membrane</keyword>
<evidence type="ECO:0000313" key="14">
    <source>
        <dbReference type="EMBL" id="GAA0325541.1"/>
    </source>
</evidence>
<keyword evidence="8" id="KW-0902">Two-component regulatory system</keyword>
<keyword evidence="4" id="KW-0808">Transferase</keyword>
<dbReference type="RefSeq" id="WP_343797847.1">
    <property type="nucleotide sequence ID" value="NZ_BAAADJ010000016.1"/>
</dbReference>
<keyword evidence="6" id="KW-0418">Kinase</keyword>
<dbReference type="Gene3D" id="3.30.565.10">
    <property type="entry name" value="Histidine kinase-like ATPase, C-terminal domain"/>
    <property type="match status" value="1"/>
</dbReference>
<feature type="transmembrane region" description="Helical" evidence="10">
    <location>
        <begin position="249"/>
        <end position="268"/>
    </location>
</feature>
<dbReference type="InterPro" id="IPR011623">
    <property type="entry name" value="7TMR_DISM_rcpt_extracell_dom1"/>
</dbReference>
<feature type="transmembrane region" description="Helical" evidence="10">
    <location>
        <begin position="215"/>
        <end position="237"/>
    </location>
</feature>
<evidence type="ECO:0000256" key="11">
    <source>
        <dbReference type="SAM" id="SignalP"/>
    </source>
</evidence>
<feature type="domain" description="Signal transduction histidine kinase subgroup 3 dimerisation and phosphoacceptor" evidence="13">
    <location>
        <begin position="408"/>
        <end position="472"/>
    </location>
</feature>
<feature type="transmembrane region" description="Helical" evidence="10">
    <location>
        <begin position="337"/>
        <end position="354"/>
    </location>
</feature>
<dbReference type="EC" id="2.7.13.3" evidence="2"/>
<keyword evidence="10" id="KW-0812">Transmembrane</keyword>
<evidence type="ECO:0000259" key="13">
    <source>
        <dbReference type="Pfam" id="PF07730"/>
    </source>
</evidence>
<keyword evidence="9" id="KW-0175">Coiled coil</keyword>
<reference evidence="14 15" key="1">
    <citation type="journal article" date="2019" name="Int. J. Syst. Evol. Microbiol.">
        <title>The Global Catalogue of Microorganisms (GCM) 10K type strain sequencing project: providing services to taxonomists for standard genome sequencing and annotation.</title>
        <authorList>
            <consortium name="The Broad Institute Genomics Platform"/>
            <consortium name="The Broad Institute Genome Sequencing Center for Infectious Disease"/>
            <person name="Wu L."/>
            <person name="Ma J."/>
        </authorList>
    </citation>
    <scope>NUCLEOTIDE SEQUENCE [LARGE SCALE GENOMIC DNA]</scope>
    <source>
        <strain evidence="14 15">JCM 9731</strain>
    </source>
</reference>
<keyword evidence="11" id="KW-0732">Signal</keyword>
<feature type="signal peptide" evidence="11">
    <location>
        <begin position="1"/>
        <end position="25"/>
    </location>
</feature>
<dbReference type="CDD" id="cd06174">
    <property type="entry name" value="MFS"/>
    <property type="match status" value="1"/>
</dbReference>
<evidence type="ECO:0000256" key="3">
    <source>
        <dbReference type="ARBA" id="ARBA00022553"/>
    </source>
</evidence>
<organism evidence="14 15">
    <name type="scientific">Bacillus carboniphilus</name>
    <dbReference type="NCBI Taxonomy" id="86663"/>
    <lineage>
        <taxon>Bacteria</taxon>
        <taxon>Bacillati</taxon>
        <taxon>Bacillota</taxon>
        <taxon>Bacilli</taxon>
        <taxon>Bacillales</taxon>
        <taxon>Bacillaceae</taxon>
        <taxon>Bacillus</taxon>
    </lineage>
</organism>
<dbReference type="Gene3D" id="1.20.5.1930">
    <property type="match status" value="1"/>
</dbReference>
<proteinExistence type="predicted"/>
<keyword evidence="3" id="KW-0597">Phosphoprotein</keyword>
<name>A0ABN0W5A1_9BACI</name>
<evidence type="ECO:0000259" key="12">
    <source>
        <dbReference type="Pfam" id="PF07695"/>
    </source>
</evidence>
<feature type="domain" description="7TM-DISM receptor extracellular" evidence="12">
    <location>
        <begin position="164"/>
        <end position="339"/>
    </location>
</feature>
<evidence type="ECO:0000256" key="2">
    <source>
        <dbReference type="ARBA" id="ARBA00012438"/>
    </source>
</evidence>
<feature type="coiled-coil region" evidence="9">
    <location>
        <begin position="361"/>
        <end position="388"/>
    </location>
</feature>
<comment type="caution">
    <text evidence="14">The sequence shown here is derived from an EMBL/GenBank/DDBJ whole genome shotgun (WGS) entry which is preliminary data.</text>
</comment>
<evidence type="ECO:0000256" key="7">
    <source>
        <dbReference type="ARBA" id="ARBA00022840"/>
    </source>
</evidence>
<dbReference type="SUPFAM" id="SSF55874">
    <property type="entry name" value="ATPase domain of HSP90 chaperone/DNA topoisomerase II/histidine kinase"/>
    <property type="match status" value="1"/>
</dbReference>
<dbReference type="InterPro" id="IPR011712">
    <property type="entry name" value="Sig_transdc_His_kin_sub3_dim/P"/>
</dbReference>
<evidence type="ECO:0000256" key="6">
    <source>
        <dbReference type="ARBA" id="ARBA00022777"/>
    </source>
</evidence>
<dbReference type="CDD" id="cd16917">
    <property type="entry name" value="HATPase_UhpB-NarQ-NarX-like"/>
    <property type="match status" value="1"/>
</dbReference>
<dbReference type="InterPro" id="IPR050482">
    <property type="entry name" value="Sensor_HK_TwoCompSys"/>
</dbReference>
<protein>
    <recommendedName>
        <fullName evidence="2">histidine kinase</fullName>
        <ecNumber evidence="2">2.7.13.3</ecNumber>
    </recommendedName>
</protein>
<feature type="transmembrane region" description="Helical" evidence="10">
    <location>
        <begin position="274"/>
        <end position="294"/>
    </location>
</feature>
<evidence type="ECO:0000256" key="10">
    <source>
        <dbReference type="SAM" id="Phobius"/>
    </source>
</evidence>
<sequence length="599" mass="68543">MFISRCLCIIILMFFALLPFQSVSAEESEQIWIYTGSPDEELNTIMESTDWAPLSSENSAGKEKWIKIMLSQTDLVNPYLFQQKSPAYFEVYQNGQEIYQYGKPNTADPRIQNSFRWDLYPVNPEQPVYIKVHGNVPTIQIGSKDTILESMIKKDLVRLLANSGTLMIAFLSLFVFLFNKKQKLSLYFAGSALSLSILGFLRVDTKQLLMDEALVYFYMNMFFSILGPACLILFLSVLFSDNYKKRATLIAKLFMMMGACAVLLVTLWPNALPITIPFLNIFLLITMVTVIGMLARAYFKSRKRALGTAMLGIGLFISFYVFGILLNQKGWNVGIDFGLLANYSLVFACVGIIIRSFMELHKKVENYAVELEKEVKERTDELRDTHHQLLQSVQESATTMLELSALEERNRIAHEIHDLVGHTLTTTVLQLEAAKRLMDKQPEGAKEKLGLSQDLVRKGLDEIRSSVRLLKDADWSFDLKRFLQNLIQETRQHSDVHIQYEIDELPELTTFQKYSIFLALKEGLTNGMKHGQCDLFHFELRYKENRLEFILKNNGKPITNQPHGFGLKSMEERANQLGGTVQKYSEDPWGCVLELTIPL</sequence>
<evidence type="ECO:0000256" key="8">
    <source>
        <dbReference type="ARBA" id="ARBA00023012"/>
    </source>
</evidence>
<feature type="transmembrane region" description="Helical" evidence="10">
    <location>
        <begin position="184"/>
        <end position="203"/>
    </location>
</feature>
<feature type="transmembrane region" description="Helical" evidence="10">
    <location>
        <begin position="156"/>
        <end position="177"/>
    </location>
</feature>
<dbReference type="InterPro" id="IPR036890">
    <property type="entry name" value="HATPase_C_sf"/>
</dbReference>
<dbReference type="Pfam" id="PF07695">
    <property type="entry name" value="7TMR-DISM_7TM"/>
    <property type="match status" value="1"/>
</dbReference>
<comment type="catalytic activity">
    <reaction evidence="1">
        <text>ATP + protein L-histidine = ADP + protein N-phospho-L-histidine.</text>
        <dbReference type="EC" id="2.7.13.3"/>
    </reaction>
</comment>
<keyword evidence="5" id="KW-0547">Nucleotide-binding</keyword>
<feature type="chain" id="PRO_5046575344" description="histidine kinase" evidence="11">
    <location>
        <begin position="26"/>
        <end position="599"/>
    </location>
</feature>
<dbReference type="Proteomes" id="UP001500782">
    <property type="component" value="Unassembled WGS sequence"/>
</dbReference>
<evidence type="ECO:0000256" key="5">
    <source>
        <dbReference type="ARBA" id="ARBA00022741"/>
    </source>
</evidence>
<dbReference type="EMBL" id="BAAADJ010000016">
    <property type="protein sequence ID" value="GAA0325541.1"/>
    <property type="molecule type" value="Genomic_DNA"/>
</dbReference>
<evidence type="ECO:0000256" key="4">
    <source>
        <dbReference type="ARBA" id="ARBA00022679"/>
    </source>
</evidence>
<dbReference type="PANTHER" id="PTHR24421">
    <property type="entry name" value="NITRATE/NITRITE SENSOR PROTEIN NARX-RELATED"/>
    <property type="match status" value="1"/>
</dbReference>
<keyword evidence="10" id="KW-1133">Transmembrane helix</keyword>
<evidence type="ECO:0000256" key="9">
    <source>
        <dbReference type="SAM" id="Coils"/>
    </source>
</evidence>
<keyword evidence="15" id="KW-1185">Reference proteome</keyword>
<dbReference type="Pfam" id="PF07730">
    <property type="entry name" value="HisKA_3"/>
    <property type="match status" value="1"/>
</dbReference>
<keyword evidence="7" id="KW-0067">ATP-binding</keyword>
<gene>
    <name evidence="14" type="ORF">GCM10008967_15190</name>
</gene>